<reference evidence="10 11" key="1">
    <citation type="submission" date="2016-08" db="EMBL/GenBank/DDBJ databases">
        <title>A Parts List for Fungal Cellulosomes Revealed by Comparative Genomics.</title>
        <authorList>
            <consortium name="DOE Joint Genome Institute"/>
            <person name="Haitjema C.H."/>
            <person name="Gilmore S.P."/>
            <person name="Henske J.K."/>
            <person name="Solomon K.V."/>
            <person name="De Groot R."/>
            <person name="Kuo A."/>
            <person name="Mondo S.J."/>
            <person name="Salamov A.A."/>
            <person name="Labutti K."/>
            <person name="Zhao Z."/>
            <person name="Chiniquy J."/>
            <person name="Barry K."/>
            <person name="Brewer H.M."/>
            <person name="Purvine S.O."/>
            <person name="Wright A.T."/>
            <person name="Boxma B."/>
            <person name="Van Alen T."/>
            <person name="Hackstein J.H."/>
            <person name="Baker S.E."/>
            <person name="Grigoriev I.V."/>
            <person name="O'Malley M.A."/>
        </authorList>
    </citation>
    <scope>NUCLEOTIDE SEQUENCE [LARGE SCALE GENOMIC DNA]</scope>
    <source>
        <strain evidence="10 11">G1</strain>
    </source>
</reference>
<keyword evidence="7" id="KW-0407">Ion channel</keyword>
<evidence type="ECO:0000313" key="10">
    <source>
        <dbReference type="EMBL" id="ORY24743.1"/>
    </source>
</evidence>
<evidence type="ECO:0000313" key="11">
    <source>
        <dbReference type="Proteomes" id="UP000193920"/>
    </source>
</evidence>
<dbReference type="Gene3D" id="1.10.287.70">
    <property type="match status" value="1"/>
</dbReference>
<dbReference type="Pfam" id="PF07885">
    <property type="entry name" value="Ion_trans_2"/>
    <property type="match status" value="1"/>
</dbReference>
<feature type="transmembrane region" description="Helical" evidence="8">
    <location>
        <begin position="93"/>
        <end position="118"/>
    </location>
</feature>
<dbReference type="GO" id="GO:0001508">
    <property type="term" value="P:action potential"/>
    <property type="evidence" value="ECO:0007669"/>
    <property type="project" value="TreeGrafter"/>
</dbReference>
<dbReference type="OrthoDB" id="415460at2759"/>
<evidence type="ECO:0000256" key="5">
    <source>
        <dbReference type="ARBA" id="ARBA00023065"/>
    </source>
</evidence>
<keyword evidence="2" id="KW-0813">Transport</keyword>
<dbReference type="PANTHER" id="PTHR11537:SF254">
    <property type="entry name" value="POTASSIUM VOLTAGE-GATED CHANNEL PROTEIN SHAB"/>
    <property type="match status" value="1"/>
</dbReference>
<dbReference type="GO" id="GO:0005249">
    <property type="term" value="F:voltage-gated potassium channel activity"/>
    <property type="evidence" value="ECO:0007669"/>
    <property type="project" value="InterPro"/>
</dbReference>
<keyword evidence="3 8" id="KW-0812">Transmembrane</keyword>
<evidence type="ECO:0000256" key="1">
    <source>
        <dbReference type="ARBA" id="ARBA00004141"/>
    </source>
</evidence>
<dbReference type="EMBL" id="MCOG01000219">
    <property type="protein sequence ID" value="ORY24743.1"/>
    <property type="molecule type" value="Genomic_DNA"/>
</dbReference>
<evidence type="ECO:0000256" key="2">
    <source>
        <dbReference type="ARBA" id="ARBA00022448"/>
    </source>
</evidence>
<feature type="domain" description="Potassium channel" evidence="9">
    <location>
        <begin position="61"/>
        <end position="110"/>
    </location>
</feature>
<evidence type="ECO:0000256" key="8">
    <source>
        <dbReference type="SAM" id="Phobius"/>
    </source>
</evidence>
<comment type="caution">
    <text evidence="10">The sequence shown here is derived from an EMBL/GenBank/DDBJ whole genome shotgun (WGS) entry which is preliminary data.</text>
</comment>
<dbReference type="STRING" id="1754190.A0A1Y2AQA4"/>
<dbReference type="InterPro" id="IPR028325">
    <property type="entry name" value="VG_K_chnl"/>
</dbReference>
<evidence type="ECO:0000256" key="4">
    <source>
        <dbReference type="ARBA" id="ARBA00022989"/>
    </source>
</evidence>
<protein>
    <recommendedName>
        <fullName evidence="9">Potassium channel domain-containing protein</fullName>
    </recommendedName>
</protein>
<accession>A0A1Y2AQA4</accession>
<proteinExistence type="predicted"/>
<keyword evidence="6 8" id="KW-0472">Membrane</keyword>
<organism evidence="10 11">
    <name type="scientific">Neocallimastix californiae</name>
    <dbReference type="NCBI Taxonomy" id="1754190"/>
    <lineage>
        <taxon>Eukaryota</taxon>
        <taxon>Fungi</taxon>
        <taxon>Fungi incertae sedis</taxon>
        <taxon>Chytridiomycota</taxon>
        <taxon>Chytridiomycota incertae sedis</taxon>
        <taxon>Neocallimastigomycetes</taxon>
        <taxon>Neocallimastigales</taxon>
        <taxon>Neocallimastigaceae</taxon>
        <taxon>Neocallimastix</taxon>
    </lineage>
</organism>
<evidence type="ECO:0000256" key="3">
    <source>
        <dbReference type="ARBA" id="ARBA00022692"/>
    </source>
</evidence>
<evidence type="ECO:0000259" key="9">
    <source>
        <dbReference type="Pfam" id="PF07885"/>
    </source>
</evidence>
<evidence type="ECO:0000256" key="6">
    <source>
        <dbReference type="ARBA" id="ARBA00023136"/>
    </source>
</evidence>
<comment type="subcellular location">
    <subcellularLocation>
        <location evidence="1">Membrane</location>
        <topology evidence="1">Multi-pass membrane protein</topology>
    </subcellularLocation>
</comment>
<keyword evidence="4 8" id="KW-1133">Transmembrane helix</keyword>
<keyword evidence="5" id="KW-0406">Ion transport</keyword>
<name>A0A1Y2AQA4_9FUNG</name>
<dbReference type="InterPro" id="IPR013099">
    <property type="entry name" value="K_chnl_dom"/>
</dbReference>
<dbReference type="Proteomes" id="UP000193920">
    <property type="component" value="Unassembled WGS sequence"/>
</dbReference>
<feature type="transmembrane region" description="Helical" evidence="8">
    <location>
        <begin position="12"/>
        <end position="34"/>
    </location>
</feature>
<dbReference type="SUPFAM" id="SSF81324">
    <property type="entry name" value="Voltage-gated potassium channels"/>
    <property type="match status" value="1"/>
</dbReference>
<dbReference type="AlphaFoldDB" id="A0A1Y2AQA4"/>
<gene>
    <name evidence="10" type="ORF">LY90DRAFT_675109</name>
</gene>
<evidence type="ECO:0000256" key="7">
    <source>
        <dbReference type="ARBA" id="ARBA00023303"/>
    </source>
</evidence>
<dbReference type="GO" id="GO:0008076">
    <property type="term" value="C:voltage-gated potassium channel complex"/>
    <property type="evidence" value="ECO:0007669"/>
    <property type="project" value="InterPro"/>
</dbReference>
<dbReference type="PANTHER" id="PTHR11537">
    <property type="entry name" value="VOLTAGE-GATED POTASSIUM CHANNEL"/>
    <property type="match status" value="1"/>
</dbReference>
<sequence>MLIQVLRNAKEGILSAILLSLWSIIFFSGLFFFAETYKCEYNPQSEKLFRYNSKNELEECRVHSIIDAYWWALVTIQCTGYGDLTPATYMGKIINGCIVLIANMIFMIPSAILTIEFLDLIIQKRKNEVIEKAIIKCENKIEKVRQRNFQKELKNIFPLESIQNNANTFIKYYNLHGSVFGSEGSFNSNSDKSINIEKPKSVIGFFKLKKGNSMGYPFEKDHNGSVHSSNESYKHIKSSSNYIHQNHIKFNIQDENIKSINSNILNNDDNINKNNNKILKSSKIIFDDPTTTIKYGVGNKFMNISRRNSNPEILKLNRIIENQRYLNKITTESKSGFMKPIKMEGYDNYDNANSSIVKNHKNSKREIEVEVKLGQYKYMSLREISKELYKLSMDYYAQCDDEFSEVDEQSGTLYLLMKCFEKSINQIRKFKAS</sequence>
<keyword evidence="11" id="KW-1185">Reference proteome</keyword>